<proteinExistence type="predicted"/>
<dbReference type="InterPro" id="IPR003582">
    <property type="entry name" value="ShKT_dom"/>
</dbReference>
<dbReference type="PROSITE" id="PS51670">
    <property type="entry name" value="SHKT"/>
    <property type="match status" value="1"/>
</dbReference>
<evidence type="ECO:0000313" key="4">
    <source>
        <dbReference type="Proteomes" id="UP000593567"/>
    </source>
</evidence>
<evidence type="ECO:0000313" key="3">
    <source>
        <dbReference type="EMBL" id="KAF6019255.1"/>
    </source>
</evidence>
<comment type="caution">
    <text evidence="1">Lacks conserved residue(s) required for the propagation of feature annotation.</text>
</comment>
<accession>A0A7J7IZN5</accession>
<evidence type="ECO:0000259" key="2">
    <source>
        <dbReference type="PROSITE" id="PS51670"/>
    </source>
</evidence>
<name>A0A7J7IZN5_BUGNE</name>
<protein>
    <recommendedName>
        <fullName evidence="2">ShKT domain-containing protein</fullName>
    </recommendedName>
</protein>
<evidence type="ECO:0000256" key="1">
    <source>
        <dbReference type="PROSITE-ProRule" id="PRU01005"/>
    </source>
</evidence>
<feature type="domain" description="ShKT" evidence="2">
    <location>
        <begin position="112"/>
        <end position="151"/>
    </location>
</feature>
<dbReference type="AlphaFoldDB" id="A0A7J7IZN5"/>
<dbReference type="OrthoDB" id="6136898at2759"/>
<reference evidence="3" key="1">
    <citation type="submission" date="2020-06" db="EMBL/GenBank/DDBJ databases">
        <title>Draft genome of Bugula neritina, a colonial animal packing powerful symbionts and potential medicines.</title>
        <authorList>
            <person name="Rayko M."/>
        </authorList>
    </citation>
    <scope>NUCLEOTIDE SEQUENCE [LARGE SCALE GENOMIC DNA]</scope>
    <source>
        <strain evidence="3">Kwan_BN1</strain>
    </source>
</reference>
<sequence length="152" mass="17139">MLQLDDYWFTSSQVLYKEKLDDGVDCMDSNNNTYSHLQTWAEQGVCSTVTCFQAVSGNFVVKSSCRQPLEAENPDPVNCYFTGNESATYPHCCPVLHCPEDQVYNITTVTGCADRASNFSCSIWKKSDGCNTTNRLYNFTSVYCQRSCEFCT</sequence>
<dbReference type="Proteomes" id="UP000593567">
    <property type="component" value="Unassembled WGS sequence"/>
</dbReference>
<dbReference type="Pfam" id="PF01549">
    <property type="entry name" value="ShK"/>
    <property type="match status" value="1"/>
</dbReference>
<keyword evidence="4" id="KW-1185">Reference proteome</keyword>
<dbReference type="EMBL" id="VXIV02003246">
    <property type="protein sequence ID" value="KAF6019255.1"/>
    <property type="molecule type" value="Genomic_DNA"/>
</dbReference>
<dbReference type="Gene3D" id="1.10.10.1940">
    <property type="match status" value="1"/>
</dbReference>
<organism evidence="3 4">
    <name type="scientific">Bugula neritina</name>
    <name type="common">Brown bryozoan</name>
    <name type="synonym">Sertularia neritina</name>
    <dbReference type="NCBI Taxonomy" id="10212"/>
    <lineage>
        <taxon>Eukaryota</taxon>
        <taxon>Metazoa</taxon>
        <taxon>Spiralia</taxon>
        <taxon>Lophotrochozoa</taxon>
        <taxon>Bryozoa</taxon>
        <taxon>Gymnolaemata</taxon>
        <taxon>Cheilostomatida</taxon>
        <taxon>Flustrina</taxon>
        <taxon>Buguloidea</taxon>
        <taxon>Bugulidae</taxon>
        <taxon>Bugula</taxon>
    </lineage>
</organism>
<gene>
    <name evidence="3" type="ORF">EB796_022424</name>
</gene>
<comment type="caution">
    <text evidence="3">The sequence shown here is derived from an EMBL/GenBank/DDBJ whole genome shotgun (WGS) entry which is preliminary data.</text>
</comment>